<comment type="subcellular location">
    <subcellularLocation>
        <location evidence="1">Cell membrane</location>
        <topology evidence="1">Multi-pass membrane protein</topology>
    </subcellularLocation>
</comment>
<keyword evidence="12" id="KW-1185">Reference proteome</keyword>
<feature type="transmembrane region" description="Helical" evidence="7">
    <location>
        <begin position="274"/>
        <end position="302"/>
    </location>
</feature>
<evidence type="ECO:0000259" key="8">
    <source>
        <dbReference type="Pfam" id="PF02687"/>
    </source>
</evidence>
<keyword evidence="5 7" id="KW-1133">Transmembrane helix</keyword>
<reference evidence="9 11" key="1">
    <citation type="submission" date="2019-03" db="EMBL/GenBank/DDBJ databases">
        <title>Genomic Encyclopedia of Type Strains, Phase IV (KMG-IV): sequencing the most valuable type-strain genomes for metagenomic binning, comparative biology and taxonomic classification.</title>
        <authorList>
            <person name="Goeker M."/>
        </authorList>
    </citation>
    <scope>NUCLEOTIDE SEQUENCE [LARGE SCALE GENOMIC DNA]</scope>
    <source>
        <strain evidence="9 11">DSM 28140</strain>
    </source>
</reference>
<evidence type="ECO:0000256" key="6">
    <source>
        <dbReference type="ARBA" id="ARBA00023136"/>
    </source>
</evidence>
<evidence type="ECO:0000256" key="1">
    <source>
        <dbReference type="ARBA" id="ARBA00004651"/>
    </source>
</evidence>
<evidence type="ECO:0000313" key="11">
    <source>
        <dbReference type="Proteomes" id="UP000294619"/>
    </source>
</evidence>
<dbReference type="AlphaFoldDB" id="A0A4R3YG84"/>
<dbReference type="GO" id="GO:0044874">
    <property type="term" value="P:lipoprotein localization to outer membrane"/>
    <property type="evidence" value="ECO:0007669"/>
    <property type="project" value="TreeGrafter"/>
</dbReference>
<comment type="similarity">
    <text evidence="2">Belongs to the ABC-4 integral membrane protein family. LolC/E subfamily.</text>
</comment>
<organism evidence="9 11">
    <name type="scientific">Testudinibacter aquarius</name>
    <dbReference type="NCBI Taxonomy" id="1524974"/>
    <lineage>
        <taxon>Bacteria</taxon>
        <taxon>Pseudomonadati</taxon>
        <taxon>Pseudomonadota</taxon>
        <taxon>Gammaproteobacteria</taxon>
        <taxon>Pasteurellales</taxon>
        <taxon>Pasteurellaceae</taxon>
        <taxon>Testudinibacter</taxon>
    </lineage>
</organism>
<evidence type="ECO:0000256" key="5">
    <source>
        <dbReference type="ARBA" id="ARBA00022989"/>
    </source>
</evidence>
<evidence type="ECO:0000256" key="7">
    <source>
        <dbReference type="SAM" id="Phobius"/>
    </source>
</evidence>
<dbReference type="GO" id="GO:0098797">
    <property type="term" value="C:plasma membrane protein complex"/>
    <property type="evidence" value="ECO:0007669"/>
    <property type="project" value="TreeGrafter"/>
</dbReference>
<sequence>MNNLKVSNRLLAKLAWLDLLYDRNVSFCIVASLVAVIAPLLLLFSLKYGVVSQLQQQLTNNPQNLEVKIVGNLNLKQAWFDWLKAQPETAFVIPLTRSLNTSADINISSNRFIKNVEILPTAKGDTLLEQMELKQENGVILSALSAEKLQAKTGDKVRLVVSRKRNNIDENGIVELSVEGILPESRFARAAAFVQLPVLLAMEDYRDGYQTALFQDANVQGELVRTQARESFARARIYAKSLDDVAPLAQKLRENNIETRTEANAIENVKAIDWVLNVIFGVIAFTSGLGCILSLIGAFLANIDRKRKEIALLRLLGFKPYSVVVYLIIQALLLSSAAFVISCCLFFLGSHAFNSVLGSHLSADIFISNLHLNHLGIAFATALVMATIVAGIGGIRAVKIQPAESLRNV</sequence>
<keyword evidence="4 7" id="KW-0812">Transmembrane</keyword>
<name>A0A4R3YG84_9PAST</name>
<dbReference type="InterPro" id="IPR003838">
    <property type="entry name" value="ABC3_permease_C"/>
</dbReference>
<evidence type="ECO:0000313" key="10">
    <source>
        <dbReference type="EMBL" id="TNG92219.1"/>
    </source>
</evidence>
<gene>
    <name evidence="9" type="ORF">EDC16_101266</name>
    <name evidence="10" type="ORF">FHQ21_05080</name>
</gene>
<dbReference type="PANTHER" id="PTHR30489">
    <property type="entry name" value="LIPOPROTEIN-RELEASING SYSTEM TRANSMEMBRANE PROTEIN LOLE"/>
    <property type="match status" value="1"/>
</dbReference>
<dbReference type="RefSeq" id="WP_132964611.1">
    <property type="nucleotide sequence ID" value="NZ_LEKL01000042.1"/>
</dbReference>
<feature type="domain" description="ABC3 transporter permease C-terminal" evidence="8">
    <location>
        <begin position="282"/>
        <end position="402"/>
    </location>
</feature>
<dbReference type="PANTHER" id="PTHR30489:SF0">
    <property type="entry name" value="LIPOPROTEIN-RELEASING SYSTEM TRANSMEMBRANE PROTEIN LOLE"/>
    <property type="match status" value="1"/>
</dbReference>
<feature type="transmembrane region" description="Helical" evidence="7">
    <location>
        <begin position="375"/>
        <end position="398"/>
    </location>
</feature>
<keyword evidence="3" id="KW-1003">Cell membrane</keyword>
<evidence type="ECO:0000313" key="12">
    <source>
        <dbReference type="Proteomes" id="UP000305526"/>
    </source>
</evidence>
<dbReference type="Pfam" id="PF02687">
    <property type="entry name" value="FtsX"/>
    <property type="match status" value="1"/>
</dbReference>
<dbReference type="EMBL" id="VDGV01000037">
    <property type="protein sequence ID" value="TNG92219.1"/>
    <property type="molecule type" value="Genomic_DNA"/>
</dbReference>
<comment type="caution">
    <text evidence="9">The sequence shown here is derived from an EMBL/GenBank/DDBJ whole genome shotgun (WGS) entry which is preliminary data.</text>
</comment>
<dbReference type="Proteomes" id="UP000305526">
    <property type="component" value="Unassembled WGS sequence"/>
</dbReference>
<evidence type="ECO:0000313" key="9">
    <source>
        <dbReference type="EMBL" id="TCV89954.1"/>
    </source>
</evidence>
<feature type="transmembrane region" description="Helical" evidence="7">
    <location>
        <begin position="323"/>
        <end position="348"/>
    </location>
</feature>
<proteinExistence type="inferred from homology"/>
<reference evidence="10 12" key="2">
    <citation type="submission" date="2019-05" db="EMBL/GenBank/DDBJ databases">
        <title>Pasteurellaceae isolates from reptiles.</title>
        <authorList>
            <person name="Bojesen A.M."/>
            <person name="Lund E."/>
        </authorList>
    </citation>
    <scope>NUCLEOTIDE SEQUENCE [LARGE SCALE GENOMIC DNA]</scope>
    <source>
        <strain evidence="10 12">ELNT2x</strain>
    </source>
</reference>
<evidence type="ECO:0000256" key="3">
    <source>
        <dbReference type="ARBA" id="ARBA00022475"/>
    </source>
</evidence>
<dbReference type="Proteomes" id="UP000294619">
    <property type="component" value="Unassembled WGS sequence"/>
</dbReference>
<evidence type="ECO:0000256" key="2">
    <source>
        <dbReference type="ARBA" id="ARBA00005236"/>
    </source>
</evidence>
<dbReference type="EMBL" id="SMCP01000001">
    <property type="protein sequence ID" value="TCV89954.1"/>
    <property type="molecule type" value="Genomic_DNA"/>
</dbReference>
<feature type="transmembrane region" description="Helical" evidence="7">
    <location>
        <begin position="25"/>
        <end position="46"/>
    </location>
</feature>
<protein>
    <submittedName>
        <fullName evidence="10">ABC transporter permease</fullName>
    </submittedName>
    <submittedName>
        <fullName evidence="9">Putative ABC transport system permease protein</fullName>
    </submittedName>
</protein>
<keyword evidence="6 7" id="KW-0472">Membrane</keyword>
<dbReference type="InterPro" id="IPR051447">
    <property type="entry name" value="Lipoprotein-release_system"/>
</dbReference>
<accession>A0A4R3YG84</accession>
<evidence type="ECO:0000256" key="4">
    <source>
        <dbReference type="ARBA" id="ARBA00022692"/>
    </source>
</evidence>